<protein>
    <recommendedName>
        <fullName evidence="3">DUF2336 domain-containing protein</fullName>
    </recommendedName>
</protein>
<dbReference type="RefSeq" id="WP_188447448.1">
    <property type="nucleotide sequence ID" value="NZ_BMDW01000012.1"/>
</dbReference>
<dbReference type="Proteomes" id="UP000618591">
    <property type="component" value="Unassembled WGS sequence"/>
</dbReference>
<keyword evidence="2" id="KW-1185">Reference proteome</keyword>
<comment type="caution">
    <text evidence="1">The sequence shown here is derived from an EMBL/GenBank/DDBJ whole genome shotgun (WGS) entry which is preliminary data.</text>
</comment>
<evidence type="ECO:0000313" key="1">
    <source>
        <dbReference type="EMBL" id="GGA51496.1"/>
    </source>
</evidence>
<proteinExistence type="predicted"/>
<dbReference type="Gene3D" id="1.25.10.10">
    <property type="entry name" value="Leucine-rich Repeat Variant"/>
    <property type="match status" value="1"/>
</dbReference>
<reference evidence="2" key="1">
    <citation type="journal article" date="2019" name="Int. J. Syst. Evol. Microbiol.">
        <title>The Global Catalogue of Microorganisms (GCM) 10K type strain sequencing project: providing services to taxonomists for standard genome sequencing and annotation.</title>
        <authorList>
            <consortium name="The Broad Institute Genomics Platform"/>
            <consortium name="The Broad Institute Genome Sequencing Center for Infectious Disease"/>
            <person name="Wu L."/>
            <person name="Ma J."/>
        </authorList>
    </citation>
    <scope>NUCLEOTIDE SEQUENCE [LARGE SCALE GENOMIC DNA]</scope>
    <source>
        <strain evidence="2">CGMCC 1.10106</strain>
    </source>
</reference>
<dbReference type="EMBL" id="BMDW01000012">
    <property type="protein sequence ID" value="GGA51496.1"/>
    <property type="molecule type" value="Genomic_DNA"/>
</dbReference>
<organism evidence="1 2">
    <name type="scientific">Sphingomonas psychrolutea</name>
    <dbReference type="NCBI Taxonomy" id="1259676"/>
    <lineage>
        <taxon>Bacteria</taxon>
        <taxon>Pseudomonadati</taxon>
        <taxon>Pseudomonadota</taxon>
        <taxon>Alphaproteobacteria</taxon>
        <taxon>Sphingomonadales</taxon>
        <taxon>Sphingomonadaceae</taxon>
        <taxon>Sphingomonas</taxon>
    </lineage>
</organism>
<gene>
    <name evidence="1" type="ORF">GCM10011395_22340</name>
</gene>
<accession>A0ABQ1GX85</accession>
<dbReference type="InterPro" id="IPR011989">
    <property type="entry name" value="ARM-like"/>
</dbReference>
<name>A0ABQ1GX85_9SPHN</name>
<sequence length="178" mass="19014">MIDGATYVLTINRPNQPSYDIPLGTEALRSLVMAIADDAANADLIETLAAHPAAAIRAVVASYDCLGSAAIEELEVDGAIEVRRALLQSRAFQRQVTTERLRAFASGDVDLATTIAGDLDLFTEIDVAIIADHLSGHSDPAVRIALARCTATPHPLRRRLRRDLDADVAQAASESQSL</sequence>
<evidence type="ECO:0000313" key="2">
    <source>
        <dbReference type="Proteomes" id="UP000618591"/>
    </source>
</evidence>
<evidence type="ECO:0008006" key="3">
    <source>
        <dbReference type="Google" id="ProtNLM"/>
    </source>
</evidence>